<dbReference type="AlphaFoldDB" id="A0A803R815"/>
<evidence type="ECO:0000313" key="1">
    <source>
        <dbReference type="EnsemblPlants" id="cds.novel_model_6195_5bd9a17a"/>
    </source>
</evidence>
<evidence type="ECO:0000313" key="2">
    <source>
        <dbReference type="Proteomes" id="UP000596661"/>
    </source>
</evidence>
<keyword evidence="2" id="KW-1185">Reference proteome</keyword>
<dbReference type="Gramene" id="novel_model_6195_5bd9a17a">
    <property type="protein sequence ID" value="cds.novel_model_6195_5bd9a17a"/>
    <property type="gene ID" value="novel_gene_3210_5bd9a17a"/>
</dbReference>
<dbReference type="EnsemblPlants" id="novel_model_6195_5bd9a17a">
    <property type="protein sequence ID" value="cds.novel_model_6195_5bd9a17a"/>
    <property type="gene ID" value="novel_gene_3210_5bd9a17a"/>
</dbReference>
<reference evidence="1" key="1">
    <citation type="submission" date="2018-11" db="EMBL/GenBank/DDBJ databases">
        <authorList>
            <person name="Grassa J C."/>
        </authorList>
    </citation>
    <scope>NUCLEOTIDE SEQUENCE [LARGE SCALE GENOMIC DNA]</scope>
</reference>
<protein>
    <submittedName>
        <fullName evidence="1">Uncharacterized protein</fullName>
    </submittedName>
</protein>
<accession>A0A803R815</accession>
<dbReference type="Proteomes" id="UP000596661">
    <property type="component" value="Chromosome 8"/>
</dbReference>
<organism evidence="1 2">
    <name type="scientific">Cannabis sativa</name>
    <name type="common">Hemp</name>
    <name type="synonym">Marijuana</name>
    <dbReference type="NCBI Taxonomy" id="3483"/>
    <lineage>
        <taxon>Eukaryota</taxon>
        <taxon>Viridiplantae</taxon>
        <taxon>Streptophyta</taxon>
        <taxon>Embryophyta</taxon>
        <taxon>Tracheophyta</taxon>
        <taxon>Spermatophyta</taxon>
        <taxon>Magnoliopsida</taxon>
        <taxon>eudicotyledons</taxon>
        <taxon>Gunneridae</taxon>
        <taxon>Pentapetalae</taxon>
        <taxon>rosids</taxon>
        <taxon>fabids</taxon>
        <taxon>Rosales</taxon>
        <taxon>Cannabaceae</taxon>
        <taxon>Cannabis</taxon>
    </lineage>
</organism>
<reference evidence="1" key="2">
    <citation type="submission" date="2021-03" db="UniProtKB">
        <authorList>
            <consortium name="EnsemblPlants"/>
        </authorList>
    </citation>
    <scope>IDENTIFICATION</scope>
</reference>
<name>A0A803R815_CANSA</name>
<sequence length="87" mass="10195">MQNMGWNFLAKRTAQVNSVSFLEALYLIMKILTRKMTTMMNMPWKKKKASRHKVSRVEFCGGSYVYFHTFAFCSKPGCNYCPNFGYK</sequence>
<proteinExistence type="predicted"/>
<dbReference type="EMBL" id="UZAU01000690">
    <property type="status" value="NOT_ANNOTATED_CDS"/>
    <property type="molecule type" value="Genomic_DNA"/>
</dbReference>